<reference evidence="10 11" key="1">
    <citation type="submission" date="2023-04" db="EMBL/GenBank/DDBJ databases">
        <title>Genome of Basidiobolus ranarum AG-B5.</title>
        <authorList>
            <person name="Stajich J.E."/>
            <person name="Carter-House D."/>
            <person name="Gryganskyi A."/>
        </authorList>
    </citation>
    <scope>NUCLEOTIDE SEQUENCE [LARGE SCALE GENOMIC DNA]</scope>
    <source>
        <strain evidence="10 11">AG-B5</strain>
    </source>
</reference>
<comment type="similarity">
    <text evidence="8">Belongs to the CWC16 family. YJU2 subfamily.</text>
</comment>
<feature type="region of interest" description="Disordered" evidence="9">
    <location>
        <begin position="259"/>
        <end position="299"/>
    </location>
</feature>
<comment type="subunit">
    <text evidence="8">Component of the spliceosome. Present in the activated B complex, the catalytically activated B* complex which catalyzes the branching, the catalytic step 1 C complex catalyzing the exon ligation, and the postcatalytic P complex containing the ligated exons (mRNA) and the excised lariat intron.</text>
</comment>
<dbReference type="InterPro" id="IPR007590">
    <property type="entry name" value="Saf4/Yju2"/>
</dbReference>
<feature type="compositionally biased region" description="Low complexity" evidence="9">
    <location>
        <begin position="277"/>
        <end position="299"/>
    </location>
</feature>
<dbReference type="EMBL" id="JASJQH010007195">
    <property type="protein sequence ID" value="KAK9712831.1"/>
    <property type="molecule type" value="Genomic_DNA"/>
</dbReference>
<keyword evidence="2" id="KW-0507">mRNA processing</keyword>
<evidence type="ECO:0000256" key="3">
    <source>
        <dbReference type="ARBA" id="ARBA00022723"/>
    </source>
</evidence>
<dbReference type="Pfam" id="PF04502">
    <property type="entry name" value="Saf4_Yju2"/>
    <property type="match status" value="1"/>
</dbReference>
<comment type="caution">
    <text evidence="10">The sequence shown here is derived from an EMBL/GenBank/DDBJ whole genome shotgun (WGS) entry which is preliminary data.</text>
</comment>
<feature type="binding site" evidence="8">
    <location>
        <position position="80"/>
    </location>
    <ligand>
        <name>Zn(2+)</name>
        <dbReference type="ChEBI" id="CHEBI:29105"/>
    </ligand>
</feature>
<organism evidence="10 11">
    <name type="scientific">Basidiobolus ranarum</name>
    <dbReference type="NCBI Taxonomy" id="34480"/>
    <lineage>
        <taxon>Eukaryota</taxon>
        <taxon>Fungi</taxon>
        <taxon>Fungi incertae sedis</taxon>
        <taxon>Zoopagomycota</taxon>
        <taxon>Entomophthoromycotina</taxon>
        <taxon>Basidiobolomycetes</taxon>
        <taxon>Basidiobolales</taxon>
        <taxon>Basidiobolaceae</taxon>
        <taxon>Basidiobolus</taxon>
    </lineage>
</organism>
<dbReference type="PANTHER" id="PTHR12111">
    <property type="entry name" value="SPLICING FACTOR YJU2"/>
    <property type="match status" value="1"/>
</dbReference>
<name>A0ABR2W0Z3_9FUNG</name>
<keyword evidence="6" id="KW-0508">mRNA splicing</keyword>
<gene>
    <name evidence="10" type="primary">cwf16</name>
    <name evidence="10" type="ORF">K7432_006877</name>
</gene>
<comment type="function">
    <text evidence="8">Part of the spliceosome which catalyzes two sequential transesterification reactions, first the excision of the non-coding intron from pre-mRNA and then the ligation of the coding exons to form the mature mRNA. Plays a role in stabilizing the structure of the spliceosome catalytic core and docking of the branch helix into the active site, producing 5'-exon and lariat intron-3'-intermediates.</text>
</comment>
<evidence type="ECO:0000313" key="10">
    <source>
        <dbReference type="EMBL" id="KAK9712831.1"/>
    </source>
</evidence>
<dbReference type="HAMAP" id="MF_03226">
    <property type="entry name" value="YJU2"/>
    <property type="match status" value="1"/>
</dbReference>
<feature type="binding site" evidence="8">
    <location>
        <position position="43"/>
    </location>
    <ligand>
        <name>Zn(2+)</name>
        <dbReference type="ChEBI" id="CHEBI:29105"/>
    </ligand>
</feature>
<evidence type="ECO:0000256" key="9">
    <source>
        <dbReference type="SAM" id="MobiDB-lite"/>
    </source>
</evidence>
<keyword evidence="3 8" id="KW-0479">Metal-binding</keyword>
<dbReference type="PANTHER" id="PTHR12111:SF1">
    <property type="entry name" value="SPLICING FACTOR YJU2"/>
    <property type="match status" value="1"/>
</dbReference>
<evidence type="ECO:0000256" key="6">
    <source>
        <dbReference type="ARBA" id="ARBA00023187"/>
    </source>
</evidence>
<evidence type="ECO:0000256" key="5">
    <source>
        <dbReference type="ARBA" id="ARBA00022833"/>
    </source>
</evidence>
<feature type="region of interest" description="Disordered" evidence="9">
    <location>
        <begin position="111"/>
        <end position="132"/>
    </location>
</feature>
<sequence length="299" mass="33649">MSERKVLNKYFPPDFDPALIPRRKLPKDKRHTVRLMTPFSMRCDTCGEYFHKGKKFNAKKETVEGETYHSIKIFRFYIRCPRCSAEITFKTDPKNADYVAEHGAKRNFEPWREEEVAGEENKAEREQEEKENPLKALENRTLDSKREMEILDALDEIRTRNAKNERVAVDNILEKLTNSDPIVAARVRAELKDDEVAKAIFNTADGESVKRIVDEEEPDPVELVRAISGFNGPTFTAPVETKRRKVGGSKFGALVMKSSDTSKAVSVKSDPPETKADAAPSSSGLSSLLGAYDSDSGSD</sequence>
<dbReference type="InterPro" id="IPR043701">
    <property type="entry name" value="Yju2"/>
</dbReference>
<proteinExistence type="inferred from homology"/>
<feature type="binding site" evidence="8">
    <location>
        <position position="46"/>
    </location>
    <ligand>
        <name>Zn(2+)</name>
        <dbReference type="ChEBI" id="CHEBI:29105"/>
    </ligand>
</feature>
<dbReference type="Proteomes" id="UP001479436">
    <property type="component" value="Unassembled WGS sequence"/>
</dbReference>
<keyword evidence="4 8" id="KW-0747">Spliceosome</keyword>
<evidence type="ECO:0000256" key="8">
    <source>
        <dbReference type="HAMAP-Rule" id="MF_03226"/>
    </source>
</evidence>
<keyword evidence="7 8" id="KW-0539">Nucleus</keyword>
<feature type="binding site" evidence="8">
    <location>
        <position position="83"/>
    </location>
    <ligand>
        <name>Zn(2+)</name>
        <dbReference type="ChEBI" id="CHEBI:29105"/>
    </ligand>
</feature>
<evidence type="ECO:0000256" key="7">
    <source>
        <dbReference type="ARBA" id="ARBA00023242"/>
    </source>
</evidence>
<evidence type="ECO:0000256" key="2">
    <source>
        <dbReference type="ARBA" id="ARBA00022664"/>
    </source>
</evidence>
<evidence type="ECO:0000256" key="4">
    <source>
        <dbReference type="ARBA" id="ARBA00022728"/>
    </source>
</evidence>
<comment type="subcellular location">
    <subcellularLocation>
        <location evidence="1 8">Nucleus</location>
    </subcellularLocation>
</comment>
<protein>
    <recommendedName>
        <fullName evidence="8">Splicing factor YJU2</fullName>
    </recommendedName>
</protein>
<keyword evidence="5 8" id="KW-0862">Zinc</keyword>
<accession>A0ABR2W0Z3</accession>
<evidence type="ECO:0000313" key="11">
    <source>
        <dbReference type="Proteomes" id="UP001479436"/>
    </source>
</evidence>
<evidence type="ECO:0000256" key="1">
    <source>
        <dbReference type="ARBA" id="ARBA00004123"/>
    </source>
</evidence>
<keyword evidence="11" id="KW-1185">Reference proteome</keyword>